<sequence length="104" mass="11412">MSLLMGPQAPSTPMNTAERRCSTASSARRELFSALTECLSIVCRRSQLELRMGCSEWVGVPTISSGRLLQLHESLPVKPLLQLHESLPVKPCASLPPWLPSFVP</sequence>
<evidence type="ECO:0000313" key="3">
    <source>
        <dbReference type="EMBL" id="VDM40928.1"/>
    </source>
</evidence>
<dbReference type="EMBL" id="UYWY01020225">
    <property type="protein sequence ID" value="VDM40928.1"/>
    <property type="molecule type" value="Genomic_DNA"/>
</dbReference>
<dbReference type="Proteomes" id="UP000031036">
    <property type="component" value="Unassembled WGS sequence"/>
</dbReference>
<gene>
    <name evidence="2" type="ORF">Tcan_13805</name>
    <name evidence="3" type="ORF">TCNE_LOCUS9607</name>
</gene>
<proteinExistence type="predicted"/>
<evidence type="ECO:0000313" key="4">
    <source>
        <dbReference type="Proteomes" id="UP000031036"/>
    </source>
</evidence>
<evidence type="ECO:0000256" key="1">
    <source>
        <dbReference type="SAM" id="MobiDB-lite"/>
    </source>
</evidence>
<keyword evidence="4" id="KW-1185">Reference proteome</keyword>
<organism evidence="2 4">
    <name type="scientific">Toxocara canis</name>
    <name type="common">Canine roundworm</name>
    <dbReference type="NCBI Taxonomy" id="6265"/>
    <lineage>
        <taxon>Eukaryota</taxon>
        <taxon>Metazoa</taxon>
        <taxon>Ecdysozoa</taxon>
        <taxon>Nematoda</taxon>
        <taxon>Chromadorea</taxon>
        <taxon>Rhabditida</taxon>
        <taxon>Spirurina</taxon>
        <taxon>Ascaridomorpha</taxon>
        <taxon>Ascaridoidea</taxon>
        <taxon>Toxocaridae</taxon>
        <taxon>Toxocara</taxon>
    </lineage>
</organism>
<protein>
    <submittedName>
        <fullName evidence="2">Uncharacterized protein</fullName>
    </submittedName>
</protein>
<dbReference type="EMBL" id="JPKZ01001197">
    <property type="protein sequence ID" value="KHN83417.1"/>
    <property type="molecule type" value="Genomic_DNA"/>
</dbReference>
<reference evidence="2 4" key="1">
    <citation type="submission" date="2014-11" db="EMBL/GenBank/DDBJ databases">
        <title>Genetic blueprint of the zoonotic pathogen Toxocara canis.</title>
        <authorList>
            <person name="Zhu X.-Q."/>
            <person name="Korhonen P.K."/>
            <person name="Cai H."/>
            <person name="Young N.D."/>
            <person name="Nejsum P."/>
            <person name="von Samson-Himmelstjerna G."/>
            <person name="Boag P.R."/>
            <person name="Tan P."/>
            <person name="Li Q."/>
            <person name="Min J."/>
            <person name="Yang Y."/>
            <person name="Wang X."/>
            <person name="Fang X."/>
            <person name="Hall R.S."/>
            <person name="Hofmann A."/>
            <person name="Sternberg P.W."/>
            <person name="Jex A.R."/>
            <person name="Gasser R.B."/>
        </authorList>
    </citation>
    <scope>NUCLEOTIDE SEQUENCE [LARGE SCALE GENOMIC DNA]</scope>
    <source>
        <strain evidence="2">PN_DK_2014</strain>
    </source>
</reference>
<accession>A0A0B2VPR3</accession>
<name>A0A0B2VPR3_TOXCA</name>
<reference evidence="3" key="2">
    <citation type="submission" date="2018-11" db="EMBL/GenBank/DDBJ databases">
        <authorList>
            <consortium name="Pathogen Informatics"/>
        </authorList>
    </citation>
    <scope>NUCLEOTIDE SEQUENCE [LARGE SCALE GENOMIC DNA]</scope>
</reference>
<dbReference type="AlphaFoldDB" id="A0A0B2VPR3"/>
<evidence type="ECO:0000313" key="2">
    <source>
        <dbReference type="EMBL" id="KHN83417.1"/>
    </source>
</evidence>
<feature type="region of interest" description="Disordered" evidence="1">
    <location>
        <begin position="1"/>
        <end position="20"/>
    </location>
</feature>